<dbReference type="Proteomes" id="UP000297245">
    <property type="component" value="Unassembled WGS sequence"/>
</dbReference>
<dbReference type="GO" id="GO:0005737">
    <property type="term" value="C:cytoplasm"/>
    <property type="evidence" value="ECO:0007669"/>
    <property type="project" value="UniProtKB-SubCell"/>
</dbReference>
<dbReference type="GO" id="GO:0048306">
    <property type="term" value="F:calcium-dependent protein binding"/>
    <property type="evidence" value="ECO:0007669"/>
    <property type="project" value="UniProtKB-ARBA"/>
</dbReference>
<evidence type="ECO:0000313" key="7">
    <source>
        <dbReference type="EMBL" id="THU78642.1"/>
    </source>
</evidence>
<evidence type="ECO:0000256" key="3">
    <source>
        <dbReference type="ARBA" id="ARBA00022723"/>
    </source>
</evidence>
<dbReference type="SUPFAM" id="SSF47473">
    <property type="entry name" value="EF-hand"/>
    <property type="match status" value="1"/>
</dbReference>
<keyword evidence="2" id="KW-0963">Cytoplasm</keyword>
<reference evidence="7 8" key="1">
    <citation type="journal article" date="2019" name="Nat. Ecol. Evol.">
        <title>Megaphylogeny resolves global patterns of mushroom evolution.</title>
        <authorList>
            <person name="Varga T."/>
            <person name="Krizsan K."/>
            <person name="Foldi C."/>
            <person name="Dima B."/>
            <person name="Sanchez-Garcia M."/>
            <person name="Sanchez-Ramirez S."/>
            <person name="Szollosi G.J."/>
            <person name="Szarkandi J.G."/>
            <person name="Papp V."/>
            <person name="Albert L."/>
            <person name="Andreopoulos W."/>
            <person name="Angelini C."/>
            <person name="Antonin V."/>
            <person name="Barry K.W."/>
            <person name="Bougher N.L."/>
            <person name="Buchanan P."/>
            <person name="Buyck B."/>
            <person name="Bense V."/>
            <person name="Catcheside P."/>
            <person name="Chovatia M."/>
            <person name="Cooper J."/>
            <person name="Damon W."/>
            <person name="Desjardin D."/>
            <person name="Finy P."/>
            <person name="Geml J."/>
            <person name="Haridas S."/>
            <person name="Hughes K."/>
            <person name="Justo A."/>
            <person name="Karasinski D."/>
            <person name="Kautmanova I."/>
            <person name="Kiss B."/>
            <person name="Kocsube S."/>
            <person name="Kotiranta H."/>
            <person name="LaButti K.M."/>
            <person name="Lechner B.E."/>
            <person name="Liimatainen K."/>
            <person name="Lipzen A."/>
            <person name="Lukacs Z."/>
            <person name="Mihaltcheva S."/>
            <person name="Morgado L.N."/>
            <person name="Niskanen T."/>
            <person name="Noordeloos M.E."/>
            <person name="Ohm R.A."/>
            <person name="Ortiz-Santana B."/>
            <person name="Ovrebo C."/>
            <person name="Racz N."/>
            <person name="Riley R."/>
            <person name="Savchenko A."/>
            <person name="Shiryaev A."/>
            <person name="Soop K."/>
            <person name="Spirin V."/>
            <person name="Szebenyi C."/>
            <person name="Tomsovsky M."/>
            <person name="Tulloss R.E."/>
            <person name="Uehling J."/>
            <person name="Grigoriev I.V."/>
            <person name="Vagvolgyi C."/>
            <person name="Papp T."/>
            <person name="Martin F.M."/>
            <person name="Miettinen O."/>
            <person name="Hibbett D.S."/>
            <person name="Nagy L.G."/>
        </authorList>
    </citation>
    <scope>NUCLEOTIDE SEQUENCE [LARGE SCALE GENOMIC DNA]</scope>
    <source>
        <strain evidence="7 8">CBS 962.96</strain>
    </source>
</reference>
<dbReference type="InterPro" id="IPR011992">
    <property type="entry name" value="EF-hand-dom_pair"/>
</dbReference>
<dbReference type="PROSITE" id="PS50222">
    <property type="entry name" value="EF_HAND_2"/>
    <property type="match status" value="1"/>
</dbReference>
<protein>
    <submittedName>
        <fullName evidence="7">EF-hand</fullName>
    </submittedName>
</protein>
<dbReference type="PANTHER" id="PTHR46212">
    <property type="entry name" value="PEFLIN"/>
    <property type="match status" value="1"/>
</dbReference>
<dbReference type="InterPro" id="IPR002048">
    <property type="entry name" value="EF_hand_dom"/>
</dbReference>
<name>A0A4S8KS84_DENBC</name>
<dbReference type="SMART" id="SM00054">
    <property type="entry name" value="EFh"/>
    <property type="match status" value="2"/>
</dbReference>
<dbReference type="Gene3D" id="1.10.238.10">
    <property type="entry name" value="EF-hand"/>
    <property type="match status" value="1"/>
</dbReference>
<dbReference type="EMBL" id="ML180158">
    <property type="protein sequence ID" value="THU78642.1"/>
    <property type="molecule type" value="Genomic_DNA"/>
</dbReference>
<dbReference type="GO" id="GO:0005509">
    <property type="term" value="F:calcium ion binding"/>
    <property type="evidence" value="ECO:0007669"/>
    <property type="project" value="InterPro"/>
</dbReference>
<dbReference type="AlphaFoldDB" id="A0A4S8KS84"/>
<keyword evidence="3" id="KW-0479">Metal-binding</keyword>
<evidence type="ECO:0000313" key="8">
    <source>
        <dbReference type="Proteomes" id="UP000297245"/>
    </source>
</evidence>
<sequence>MGPPPGVDPWQLWNRFAAVNTDNSRRITAQELAIELLSGDWAPLDIDTVRMLMSIFDTDHGKTIGFNEVSPLYINHLQNVFRSFDRNHSGSIDGGELREALSQIGFRLSPRLLDLVQRKYGTTTGGQYQTAPNISFDRFIRACIAIAQLSEAFQKLDSNRNGWDYDEFMYTVLLRPKVHSLWP</sequence>
<gene>
    <name evidence="7" type="ORF">K435DRAFT_699694</name>
</gene>
<dbReference type="PROSITE" id="PS00018">
    <property type="entry name" value="EF_HAND_1"/>
    <property type="match status" value="1"/>
</dbReference>
<comment type="subcellular location">
    <subcellularLocation>
        <location evidence="1">Cytoplasm</location>
    </subcellularLocation>
</comment>
<evidence type="ECO:0000259" key="6">
    <source>
        <dbReference type="PROSITE" id="PS50222"/>
    </source>
</evidence>
<keyword evidence="4" id="KW-0677">Repeat</keyword>
<evidence type="ECO:0000256" key="1">
    <source>
        <dbReference type="ARBA" id="ARBA00004496"/>
    </source>
</evidence>
<keyword evidence="5" id="KW-0106">Calcium</keyword>
<keyword evidence="8" id="KW-1185">Reference proteome</keyword>
<accession>A0A4S8KS84</accession>
<evidence type="ECO:0000256" key="5">
    <source>
        <dbReference type="ARBA" id="ARBA00022837"/>
    </source>
</evidence>
<dbReference type="PANTHER" id="PTHR46212:SF3">
    <property type="entry name" value="GH27120P"/>
    <property type="match status" value="1"/>
</dbReference>
<dbReference type="OrthoDB" id="186625at2759"/>
<evidence type="ECO:0000256" key="2">
    <source>
        <dbReference type="ARBA" id="ARBA00022490"/>
    </source>
</evidence>
<dbReference type="InterPro" id="IPR018247">
    <property type="entry name" value="EF_Hand_1_Ca_BS"/>
</dbReference>
<organism evidence="7 8">
    <name type="scientific">Dendrothele bispora (strain CBS 962.96)</name>
    <dbReference type="NCBI Taxonomy" id="1314807"/>
    <lineage>
        <taxon>Eukaryota</taxon>
        <taxon>Fungi</taxon>
        <taxon>Dikarya</taxon>
        <taxon>Basidiomycota</taxon>
        <taxon>Agaricomycotina</taxon>
        <taxon>Agaricomycetes</taxon>
        <taxon>Agaricomycetidae</taxon>
        <taxon>Agaricales</taxon>
        <taxon>Agaricales incertae sedis</taxon>
        <taxon>Dendrothele</taxon>
    </lineage>
</organism>
<dbReference type="Pfam" id="PF13405">
    <property type="entry name" value="EF-hand_6"/>
    <property type="match status" value="1"/>
</dbReference>
<evidence type="ECO:0000256" key="4">
    <source>
        <dbReference type="ARBA" id="ARBA00022737"/>
    </source>
</evidence>
<feature type="domain" description="EF-hand" evidence="6">
    <location>
        <begin position="72"/>
        <end position="107"/>
    </location>
</feature>
<dbReference type="InterPro" id="IPR051426">
    <property type="entry name" value="Peflin/Sorcin_CaBP"/>
</dbReference>
<proteinExistence type="predicted"/>